<sequence>MFCCCVAEDQGPVAEVNVTPIIQGDVQPVTQSKVEVTAETKAGVEEATAATVAVPVPEFGTFTVELPMDGNLGLVLDVVDSTRGPMISKVDHGAIQRFNEKNPSQA</sequence>
<comment type="caution">
    <text evidence="1">The sequence shown here is derived from an EMBL/GenBank/DDBJ whole genome shotgun (WGS) entry which is preliminary data.</text>
</comment>
<dbReference type="AlphaFoldDB" id="A0A9P1CBV9"/>
<name>A0A9P1CBV9_9DINO</name>
<protein>
    <submittedName>
        <fullName evidence="2">Thrombospondin-type laminin G domain and EAR repeat-containing protein</fullName>
    </submittedName>
</protein>
<reference evidence="1" key="1">
    <citation type="submission" date="2022-10" db="EMBL/GenBank/DDBJ databases">
        <authorList>
            <person name="Chen Y."/>
            <person name="Dougan E. K."/>
            <person name="Chan C."/>
            <person name="Rhodes N."/>
            <person name="Thang M."/>
        </authorList>
    </citation>
    <scope>NUCLEOTIDE SEQUENCE</scope>
</reference>
<dbReference type="EMBL" id="CAMXCT010001166">
    <property type="protein sequence ID" value="CAI3987431.1"/>
    <property type="molecule type" value="Genomic_DNA"/>
</dbReference>
<accession>A0A9P1CBV9</accession>
<evidence type="ECO:0000313" key="3">
    <source>
        <dbReference type="Proteomes" id="UP001152797"/>
    </source>
</evidence>
<dbReference type="Proteomes" id="UP001152797">
    <property type="component" value="Unassembled WGS sequence"/>
</dbReference>
<evidence type="ECO:0000313" key="2">
    <source>
        <dbReference type="EMBL" id="CAL4774743.1"/>
    </source>
</evidence>
<proteinExistence type="predicted"/>
<dbReference type="EMBL" id="CAMXCT020001166">
    <property type="protein sequence ID" value="CAL1140806.1"/>
    <property type="molecule type" value="Genomic_DNA"/>
</dbReference>
<evidence type="ECO:0000313" key="1">
    <source>
        <dbReference type="EMBL" id="CAI3987431.1"/>
    </source>
</evidence>
<reference evidence="2 3" key="2">
    <citation type="submission" date="2024-05" db="EMBL/GenBank/DDBJ databases">
        <authorList>
            <person name="Chen Y."/>
            <person name="Shah S."/>
            <person name="Dougan E. K."/>
            <person name="Thang M."/>
            <person name="Chan C."/>
        </authorList>
    </citation>
    <scope>NUCLEOTIDE SEQUENCE [LARGE SCALE GENOMIC DNA]</scope>
</reference>
<organism evidence="1">
    <name type="scientific">Cladocopium goreaui</name>
    <dbReference type="NCBI Taxonomy" id="2562237"/>
    <lineage>
        <taxon>Eukaryota</taxon>
        <taxon>Sar</taxon>
        <taxon>Alveolata</taxon>
        <taxon>Dinophyceae</taxon>
        <taxon>Suessiales</taxon>
        <taxon>Symbiodiniaceae</taxon>
        <taxon>Cladocopium</taxon>
    </lineage>
</organism>
<feature type="non-terminal residue" evidence="1">
    <location>
        <position position="106"/>
    </location>
</feature>
<gene>
    <name evidence="1" type="ORF">C1SCF055_LOCUS14702</name>
</gene>
<dbReference type="EMBL" id="CAMXCT030001166">
    <property type="protein sequence ID" value="CAL4774743.1"/>
    <property type="molecule type" value="Genomic_DNA"/>
</dbReference>
<keyword evidence="3" id="KW-1185">Reference proteome</keyword>